<comment type="pathway">
    <text evidence="3 12">Cofactor biosynthesis; riboflavin biosynthesis; 5-amino-6-(D-ribitylamino)uracil from GTP: step 3/4.</text>
</comment>
<dbReference type="PIRSF" id="PIRSF006769">
    <property type="entry name" value="RibD"/>
    <property type="match status" value="1"/>
</dbReference>
<comment type="catalytic activity">
    <reaction evidence="12">
        <text>2,5-diamino-6-hydroxy-4-(5-phosphoribosylamino)-pyrimidine + H2O + H(+) = 5-amino-6-(5-phospho-D-ribosylamino)uracil + NH4(+)</text>
        <dbReference type="Rhea" id="RHEA:21868"/>
        <dbReference type="ChEBI" id="CHEBI:15377"/>
        <dbReference type="ChEBI" id="CHEBI:15378"/>
        <dbReference type="ChEBI" id="CHEBI:28938"/>
        <dbReference type="ChEBI" id="CHEBI:58453"/>
        <dbReference type="ChEBI" id="CHEBI:58614"/>
        <dbReference type="EC" id="3.5.4.26"/>
    </reaction>
</comment>
<evidence type="ECO:0000313" key="15">
    <source>
        <dbReference type="Proteomes" id="UP001447008"/>
    </source>
</evidence>
<evidence type="ECO:0000256" key="9">
    <source>
        <dbReference type="ARBA" id="ARBA00022857"/>
    </source>
</evidence>
<dbReference type="Gene3D" id="3.40.140.10">
    <property type="entry name" value="Cytidine Deaminase, domain 2"/>
    <property type="match status" value="1"/>
</dbReference>
<dbReference type="RefSeq" id="WP_342675406.1">
    <property type="nucleotide sequence ID" value="NZ_JBCGCU010000001.1"/>
</dbReference>
<dbReference type="NCBIfam" id="TIGR00227">
    <property type="entry name" value="ribD_Cterm"/>
    <property type="match status" value="1"/>
</dbReference>
<evidence type="ECO:0000256" key="6">
    <source>
        <dbReference type="ARBA" id="ARBA00022619"/>
    </source>
</evidence>
<dbReference type="Pfam" id="PF01872">
    <property type="entry name" value="RibD_C"/>
    <property type="match status" value="1"/>
</dbReference>
<dbReference type="InterPro" id="IPR002125">
    <property type="entry name" value="CMP_dCMP_dom"/>
</dbReference>
<evidence type="ECO:0000256" key="11">
    <source>
        <dbReference type="ARBA" id="ARBA00023268"/>
    </source>
</evidence>
<dbReference type="GO" id="GO:0008703">
    <property type="term" value="F:5-amino-6-(5-phosphoribosylamino)uracil reductase activity"/>
    <property type="evidence" value="ECO:0007669"/>
    <property type="project" value="UniProtKB-EC"/>
</dbReference>
<evidence type="ECO:0000313" key="14">
    <source>
        <dbReference type="EMBL" id="MEM0513849.1"/>
    </source>
</evidence>
<dbReference type="CDD" id="cd01284">
    <property type="entry name" value="Riboflavin_deaminase-reductase"/>
    <property type="match status" value="1"/>
</dbReference>
<dbReference type="NCBIfam" id="TIGR00326">
    <property type="entry name" value="eubact_ribD"/>
    <property type="match status" value="1"/>
</dbReference>
<evidence type="ECO:0000256" key="5">
    <source>
        <dbReference type="ARBA" id="ARBA00007417"/>
    </source>
</evidence>
<comment type="similarity">
    <text evidence="5 12">In the C-terminal section; belongs to the HTP reductase family.</text>
</comment>
<keyword evidence="6 12" id="KW-0686">Riboflavin biosynthesis</keyword>
<protein>
    <recommendedName>
        <fullName evidence="12">Riboflavin biosynthesis protein RibD</fullName>
    </recommendedName>
    <domain>
        <recommendedName>
            <fullName evidence="12">Diaminohydroxyphosphoribosylaminopyrimidine deaminase</fullName>
            <shortName evidence="12">DRAP deaminase</shortName>
            <ecNumber evidence="12">3.5.4.26</ecNumber>
        </recommendedName>
        <alternativeName>
            <fullName evidence="12">Riboflavin-specific deaminase</fullName>
        </alternativeName>
    </domain>
    <domain>
        <recommendedName>
            <fullName evidence="12">5-amino-6-(5-phosphoribosylamino)uracil reductase</fullName>
            <ecNumber evidence="12">1.1.1.193</ecNumber>
        </recommendedName>
        <alternativeName>
            <fullName evidence="12">HTP reductase</fullName>
        </alternativeName>
    </domain>
</protein>
<comment type="catalytic activity">
    <reaction evidence="12">
        <text>5-amino-6-(5-phospho-D-ribitylamino)uracil + NADP(+) = 5-amino-6-(5-phospho-D-ribosylamino)uracil + NADPH + H(+)</text>
        <dbReference type="Rhea" id="RHEA:17845"/>
        <dbReference type="ChEBI" id="CHEBI:15378"/>
        <dbReference type="ChEBI" id="CHEBI:57783"/>
        <dbReference type="ChEBI" id="CHEBI:58349"/>
        <dbReference type="ChEBI" id="CHEBI:58421"/>
        <dbReference type="ChEBI" id="CHEBI:58453"/>
        <dbReference type="EC" id="1.1.1.193"/>
    </reaction>
</comment>
<gene>
    <name evidence="14" type="primary">ribD</name>
    <name evidence="14" type="ORF">WCN91_00085</name>
</gene>
<dbReference type="SUPFAM" id="SSF53927">
    <property type="entry name" value="Cytidine deaminase-like"/>
    <property type="match status" value="1"/>
</dbReference>
<comment type="pathway">
    <text evidence="2 12">Cofactor biosynthesis; riboflavin biosynthesis; 5-amino-6-(D-ribitylamino)uracil from GTP: step 2/4.</text>
</comment>
<dbReference type="SUPFAM" id="SSF53597">
    <property type="entry name" value="Dihydrofolate reductase-like"/>
    <property type="match status" value="1"/>
</dbReference>
<organism evidence="14 15">
    <name type="scientific">Pseudoalteromonas qingdaonensis</name>
    <dbReference type="NCBI Taxonomy" id="3131913"/>
    <lineage>
        <taxon>Bacteria</taxon>
        <taxon>Pseudomonadati</taxon>
        <taxon>Pseudomonadota</taxon>
        <taxon>Gammaproteobacteria</taxon>
        <taxon>Alteromonadales</taxon>
        <taxon>Pseudoalteromonadaceae</taxon>
        <taxon>Pseudoalteromonas</taxon>
    </lineage>
</organism>
<keyword evidence="8 12" id="KW-0862">Zinc</keyword>
<evidence type="ECO:0000256" key="12">
    <source>
        <dbReference type="PIRNR" id="PIRNR006769"/>
    </source>
</evidence>
<evidence type="ECO:0000256" key="2">
    <source>
        <dbReference type="ARBA" id="ARBA00004882"/>
    </source>
</evidence>
<dbReference type="PANTHER" id="PTHR38011">
    <property type="entry name" value="DIHYDROFOLATE REDUCTASE FAMILY PROTEIN (AFU_ORTHOLOGUE AFUA_8G06820)"/>
    <property type="match status" value="1"/>
</dbReference>
<keyword evidence="10 12" id="KW-0560">Oxidoreductase</keyword>
<dbReference type="Proteomes" id="UP001447008">
    <property type="component" value="Unassembled WGS sequence"/>
</dbReference>
<comment type="caution">
    <text evidence="14">The sequence shown here is derived from an EMBL/GenBank/DDBJ whole genome shotgun (WGS) entry which is preliminary data.</text>
</comment>
<dbReference type="InterPro" id="IPR016192">
    <property type="entry name" value="APOBEC/CMP_deaminase_Zn-bd"/>
</dbReference>
<evidence type="ECO:0000256" key="8">
    <source>
        <dbReference type="ARBA" id="ARBA00022833"/>
    </source>
</evidence>
<keyword evidence="12 14" id="KW-0378">Hydrolase</keyword>
<feature type="domain" description="CMP/dCMP-type deaminase" evidence="13">
    <location>
        <begin position="5"/>
        <end position="127"/>
    </location>
</feature>
<comment type="cofactor">
    <cofactor evidence="12">
        <name>Zn(2+)</name>
        <dbReference type="ChEBI" id="CHEBI:29105"/>
    </cofactor>
    <text evidence="12">Binds 1 zinc ion.</text>
</comment>
<accession>A0ABU9MRA3</accession>
<keyword evidence="11" id="KW-0511">Multifunctional enzyme</keyword>
<keyword evidence="9 12" id="KW-0521">NADP</keyword>
<evidence type="ECO:0000256" key="7">
    <source>
        <dbReference type="ARBA" id="ARBA00022723"/>
    </source>
</evidence>
<name>A0ABU9MRA3_9GAMM</name>
<dbReference type="Pfam" id="PF00383">
    <property type="entry name" value="dCMP_cyt_deam_1"/>
    <property type="match status" value="1"/>
</dbReference>
<evidence type="ECO:0000256" key="3">
    <source>
        <dbReference type="ARBA" id="ARBA00004910"/>
    </source>
</evidence>
<evidence type="ECO:0000256" key="1">
    <source>
        <dbReference type="ARBA" id="ARBA00002151"/>
    </source>
</evidence>
<evidence type="ECO:0000259" key="13">
    <source>
        <dbReference type="PROSITE" id="PS51747"/>
    </source>
</evidence>
<dbReference type="Gene3D" id="3.40.430.10">
    <property type="entry name" value="Dihydrofolate Reductase, subunit A"/>
    <property type="match status" value="1"/>
</dbReference>
<dbReference type="InterPro" id="IPR050765">
    <property type="entry name" value="Riboflavin_Biosynth_HTPR"/>
</dbReference>
<sequence>MIFSADDKRYMRRAIELAYQGRFTTTPNPNVGCVLVKEGQIIGEGFHQQAGTPHAEVHALAAAGDNAQGATAYVTLEPCSHTGRTGPCAGALIKAKVAKVICAMQDPNPQVSGRGMKMLAEAGIEVASGLLGDEAEKLNLGFLKRMRIGRPYVTCKLAASLDGKTALANGESKWITGPEARKDVQLFRAQHCAILSGADTVLVDDAKLNVRLDDTQLAEYVLPEVRQPLRVILDSRYRLTPDLALFQQPGEILLVRSRTASVTRKELDKQPLWPNNVTELLCEGLENGQVNLDALLAELAQRDINSVWLEAGATLAGAMAQQQLIDSYIVYIAPKLMGSDAKGLLTMGPFTAMTQVPTLHFSDMTPVGEDIRLTLEQLRVE</sequence>
<keyword evidence="7 12" id="KW-0479">Metal-binding</keyword>
<dbReference type="InterPro" id="IPR016193">
    <property type="entry name" value="Cytidine_deaminase-like"/>
</dbReference>
<dbReference type="InterPro" id="IPR011549">
    <property type="entry name" value="RibD_C"/>
</dbReference>
<dbReference type="PROSITE" id="PS00903">
    <property type="entry name" value="CYT_DCMP_DEAMINASES_1"/>
    <property type="match status" value="1"/>
</dbReference>
<dbReference type="InterPro" id="IPR002734">
    <property type="entry name" value="RibDG_C"/>
</dbReference>
<dbReference type="EMBL" id="JBCGCU010000001">
    <property type="protein sequence ID" value="MEM0513849.1"/>
    <property type="molecule type" value="Genomic_DNA"/>
</dbReference>
<proteinExistence type="inferred from homology"/>
<dbReference type="PANTHER" id="PTHR38011:SF7">
    <property type="entry name" value="2,5-DIAMINO-6-RIBOSYLAMINO-4(3H)-PYRIMIDINONE 5'-PHOSPHATE REDUCTASE"/>
    <property type="match status" value="1"/>
</dbReference>
<reference evidence="14 15" key="1">
    <citation type="submission" date="2024-03" db="EMBL/GenBank/DDBJ databases">
        <title>Pseudoalteromonas qingdaonensis sp. nov., isolated from the intestines of marine benthic organisms.</title>
        <authorList>
            <person name="Lin X."/>
            <person name="Fang S."/>
            <person name="Hu X."/>
        </authorList>
    </citation>
    <scope>NUCLEOTIDE SEQUENCE [LARGE SCALE GENOMIC DNA]</scope>
    <source>
        <strain evidence="14 15">YIC-827</strain>
    </source>
</reference>
<keyword evidence="15" id="KW-1185">Reference proteome</keyword>
<dbReference type="GO" id="GO:0008835">
    <property type="term" value="F:diaminohydroxyphosphoribosylaminopyrimidine deaminase activity"/>
    <property type="evidence" value="ECO:0007669"/>
    <property type="project" value="UniProtKB-EC"/>
</dbReference>
<dbReference type="EC" id="1.1.1.193" evidence="12"/>
<evidence type="ECO:0000256" key="4">
    <source>
        <dbReference type="ARBA" id="ARBA00005259"/>
    </source>
</evidence>
<dbReference type="EC" id="3.5.4.26" evidence="12"/>
<dbReference type="PROSITE" id="PS51747">
    <property type="entry name" value="CYT_DCMP_DEAMINASES_2"/>
    <property type="match status" value="1"/>
</dbReference>
<dbReference type="InterPro" id="IPR004794">
    <property type="entry name" value="Eubact_RibD"/>
</dbReference>
<comment type="similarity">
    <text evidence="4 12">In the N-terminal section; belongs to the cytidine and deoxycytidylate deaminase family.</text>
</comment>
<evidence type="ECO:0000256" key="10">
    <source>
        <dbReference type="ARBA" id="ARBA00023002"/>
    </source>
</evidence>
<comment type="function">
    <text evidence="1 12">Converts 2,5-diamino-6-(ribosylamino)-4(3h)-pyrimidinone 5'-phosphate into 5-amino-6-(ribosylamino)-2,4(1h,3h)-pyrimidinedione 5'-phosphate.</text>
</comment>
<dbReference type="InterPro" id="IPR024072">
    <property type="entry name" value="DHFR-like_dom_sf"/>
</dbReference>